<keyword evidence="4" id="KW-1185">Reference proteome</keyword>
<dbReference type="PROSITE" id="PS00934">
    <property type="entry name" value="GLYOXALASE_I_1"/>
    <property type="match status" value="1"/>
</dbReference>
<name>A0A0U2W9I3_9HYPH</name>
<evidence type="ECO:0000259" key="2">
    <source>
        <dbReference type="PROSITE" id="PS51819"/>
    </source>
</evidence>
<evidence type="ECO:0000313" key="3">
    <source>
        <dbReference type="EMBL" id="ALV29114.1"/>
    </source>
</evidence>
<proteinExistence type="predicted"/>
<dbReference type="STRING" id="121719.APZ00_20405"/>
<dbReference type="SUPFAM" id="SSF54593">
    <property type="entry name" value="Glyoxalase/Bleomycin resistance protein/Dihydroxybiphenyl dioxygenase"/>
    <property type="match status" value="1"/>
</dbReference>
<accession>A0A0U2W9I3</accession>
<dbReference type="InterPro" id="IPR037523">
    <property type="entry name" value="VOC_core"/>
</dbReference>
<dbReference type="GO" id="GO:0046872">
    <property type="term" value="F:metal ion binding"/>
    <property type="evidence" value="ECO:0007669"/>
    <property type="project" value="UniProtKB-KW"/>
</dbReference>
<dbReference type="EMBL" id="CP013068">
    <property type="protein sequence ID" value="ALV29114.1"/>
    <property type="molecule type" value="Genomic_DNA"/>
</dbReference>
<protein>
    <submittedName>
        <fullName evidence="3">Glyoxalase</fullName>
    </submittedName>
</protein>
<dbReference type="Gene3D" id="3.10.180.10">
    <property type="entry name" value="2,3-Dihydroxybiphenyl 1,2-Dioxygenase, domain 1"/>
    <property type="match status" value="1"/>
</dbReference>
<organism evidence="3 4">
    <name type="scientific">Pannonibacter phragmitetus</name>
    <dbReference type="NCBI Taxonomy" id="121719"/>
    <lineage>
        <taxon>Bacteria</taxon>
        <taxon>Pseudomonadati</taxon>
        <taxon>Pseudomonadota</taxon>
        <taxon>Alphaproteobacteria</taxon>
        <taxon>Hyphomicrobiales</taxon>
        <taxon>Stappiaceae</taxon>
        <taxon>Pannonibacter</taxon>
    </lineage>
</organism>
<dbReference type="InterPro" id="IPR029068">
    <property type="entry name" value="Glyas_Bleomycin-R_OHBP_Dase"/>
</dbReference>
<dbReference type="RefSeq" id="WP_058900036.1">
    <property type="nucleotide sequence ID" value="NZ_CP013068.1"/>
</dbReference>
<dbReference type="Pfam" id="PF00903">
    <property type="entry name" value="Glyoxalase"/>
    <property type="match status" value="1"/>
</dbReference>
<keyword evidence="1" id="KW-0479">Metal-binding</keyword>
<evidence type="ECO:0000256" key="1">
    <source>
        <dbReference type="ARBA" id="ARBA00022723"/>
    </source>
</evidence>
<reference evidence="3 4" key="1">
    <citation type="submission" date="2015-10" db="EMBL/GenBank/DDBJ databases">
        <title>The world's first case of liver abscess caused by Pannonibacter phragmitetus.</title>
        <authorList>
            <person name="Ming D."/>
            <person name="Wang M."/>
            <person name="Zhou Y."/>
            <person name="Jiang T."/>
            <person name="Hu S."/>
        </authorList>
    </citation>
    <scope>NUCLEOTIDE SEQUENCE [LARGE SCALE GENOMIC DNA]</scope>
    <source>
        <strain evidence="3 4">31801</strain>
    </source>
</reference>
<evidence type="ECO:0000313" key="4">
    <source>
        <dbReference type="Proteomes" id="UP000064921"/>
    </source>
</evidence>
<dbReference type="Proteomes" id="UP000064921">
    <property type="component" value="Chromosome"/>
</dbReference>
<dbReference type="KEGG" id="pphr:APZ00_20405"/>
<dbReference type="InterPro" id="IPR004360">
    <property type="entry name" value="Glyas_Fos-R_dOase_dom"/>
</dbReference>
<dbReference type="InterPro" id="IPR018146">
    <property type="entry name" value="Glyoxalase_1_CS"/>
</dbReference>
<dbReference type="PROSITE" id="PS51819">
    <property type="entry name" value="VOC"/>
    <property type="match status" value="1"/>
</dbReference>
<gene>
    <name evidence="3" type="ORF">APZ00_20405</name>
</gene>
<dbReference type="GO" id="GO:0004462">
    <property type="term" value="F:lactoylglutathione lyase activity"/>
    <property type="evidence" value="ECO:0007669"/>
    <property type="project" value="InterPro"/>
</dbReference>
<sequence length="315" mass="34985">MNIIGPDFLVFGVDNVAACSEYLTAFGLKPVDVTPEGGLFEALDGTGIIVRHKSDPSLPPALPTSNMLRQQVYGVCAAEDIDAIEAELSKDRRVTRLADGSIETKDDHGFELKFQVTIRRQLNMPAEKINAPGAPAQRKPNEIGVWEEMPALPRSLSHVVLFVPDIDIATGFYGNRLGFVITDILSGAGPFMRPKANDDHHTLFFIRTPDYMKGCEHLAFHMGGPTELMVAGTRFVKKGYQSFWGPGRHKFGSNWFWYFNSPLGCHFEYDADMDKHDDTWVARETPMSAEASQIILFEMREKWAPMGPPPGAGKP</sequence>
<feature type="domain" description="VOC" evidence="2">
    <location>
        <begin position="155"/>
        <end position="272"/>
    </location>
</feature>
<dbReference type="AlphaFoldDB" id="A0A0U2W9I3"/>